<sequence>DANIALLDGTRGGLTRVDIDDSKLLDECLGRFGHTPVITKTPSGGFHLFYRSNGEKRMLHVEGKKIDILGSGGYGLVPGSMTDAGTYQFIEGSLIDLGGNLPYMKAVPQPRPGVPGQMRAGDGRNTSLFDALRSEARQCKDEAELVALANTLNNNFAEPLPASEVRRIAGSVWHYVQEDLLLVKGCEASTLISKPMYDLLNDKELKLFLGLTFAHAAKGNAPFVLAQQAAKTFGM</sequence>
<feature type="domain" description="Primase C-terminal 1" evidence="1">
    <location>
        <begin position="123"/>
        <end position="177"/>
    </location>
</feature>
<evidence type="ECO:0000313" key="3">
    <source>
        <dbReference type="EMBL" id="SVE44036.1"/>
    </source>
</evidence>
<dbReference type="Pfam" id="PF08708">
    <property type="entry name" value="PriCT_1"/>
    <property type="match status" value="1"/>
</dbReference>
<dbReference type="InterPro" id="IPR014820">
    <property type="entry name" value="PriCT_1"/>
</dbReference>
<dbReference type="SUPFAM" id="SSF56747">
    <property type="entry name" value="Prim-pol domain"/>
    <property type="match status" value="1"/>
</dbReference>
<feature type="non-terminal residue" evidence="3">
    <location>
        <position position="235"/>
    </location>
</feature>
<organism evidence="3">
    <name type="scientific">marine metagenome</name>
    <dbReference type="NCBI Taxonomy" id="408172"/>
    <lineage>
        <taxon>unclassified sequences</taxon>
        <taxon>metagenomes</taxon>
        <taxon>ecological metagenomes</taxon>
    </lineage>
</organism>
<feature type="non-terminal residue" evidence="3">
    <location>
        <position position="1"/>
    </location>
</feature>
<dbReference type="Pfam" id="PF09250">
    <property type="entry name" value="Prim-Pol"/>
    <property type="match status" value="1"/>
</dbReference>
<evidence type="ECO:0000259" key="1">
    <source>
        <dbReference type="Pfam" id="PF08708"/>
    </source>
</evidence>
<proteinExistence type="predicted"/>
<accession>A0A383DHS1</accession>
<evidence type="ECO:0000259" key="2">
    <source>
        <dbReference type="Pfam" id="PF09250"/>
    </source>
</evidence>
<evidence type="ECO:0008006" key="4">
    <source>
        <dbReference type="Google" id="ProtNLM"/>
    </source>
</evidence>
<name>A0A383DHS1_9ZZZZ</name>
<feature type="domain" description="DNA primase/polymerase bifunctional N-terminal" evidence="2">
    <location>
        <begin position="1"/>
        <end position="93"/>
    </location>
</feature>
<dbReference type="AlphaFoldDB" id="A0A383DHS1"/>
<gene>
    <name evidence="3" type="ORF">METZ01_LOCUS496890</name>
</gene>
<dbReference type="InterPro" id="IPR015330">
    <property type="entry name" value="DNA_primase/pol_bifunc_N"/>
</dbReference>
<protein>
    <recommendedName>
        <fullName evidence="4">DNA primase/polymerase bifunctional N-terminal domain-containing protein</fullName>
    </recommendedName>
</protein>
<reference evidence="3" key="1">
    <citation type="submission" date="2018-05" db="EMBL/GenBank/DDBJ databases">
        <authorList>
            <person name="Lanie J.A."/>
            <person name="Ng W.-L."/>
            <person name="Kazmierczak K.M."/>
            <person name="Andrzejewski T.M."/>
            <person name="Davidsen T.M."/>
            <person name="Wayne K.J."/>
            <person name="Tettelin H."/>
            <person name="Glass J.I."/>
            <person name="Rusch D."/>
            <person name="Podicherti R."/>
            <person name="Tsui H.-C.T."/>
            <person name="Winkler M.E."/>
        </authorList>
    </citation>
    <scope>NUCLEOTIDE SEQUENCE</scope>
</reference>
<dbReference type="EMBL" id="UINC01217439">
    <property type="protein sequence ID" value="SVE44036.1"/>
    <property type="molecule type" value="Genomic_DNA"/>
</dbReference>
<dbReference type="Gene3D" id="1.10.340.50">
    <property type="match status" value="1"/>
</dbReference>